<feature type="region of interest" description="Disordered" evidence="1">
    <location>
        <begin position="1"/>
        <end position="29"/>
    </location>
</feature>
<dbReference type="Proteomes" id="UP000334923">
    <property type="component" value="Unassembled WGS sequence"/>
</dbReference>
<evidence type="ECO:0000256" key="1">
    <source>
        <dbReference type="SAM" id="MobiDB-lite"/>
    </source>
</evidence>
<organism evidence="2 3">
    <name type="scientific">Methylacidimicrobium tartarophylax</name>
    <dbReference type="NCBI Taxonomy" id="1041768"/>
    <lineage>
        <taxon>Bacteria</taxon>
        <taxon>Pseudomonadati</taxon>
        <taxon>Verrucomicrobiota</taxon>
        <taxon>Methylacidimicrobium</taxon>
    </lineage>
</organism>
<protein>
    <submittedName>
        <fullName evidence="2">Uncharacterized protein</fullName>
    </submittedName>
</protein>
<keyword evidence="3" id="KW-1185">Reference proteome</keyword>
<gene>
    <name evidence="2" type="ORF">MAMT_02241</name>
</gene>
<dbReference type="AlphaFoldDB" id="A0A5E6MJX6"/>
<sequence length="77" mass="8610">MDREKSLAMGEEFRSEDEGSPLRPPVILPKSPRLTQELLPTTAFLRQLRQPTGAREAFLGAELLWNPPVALRDPGVD</sequence>
<reference evidence="2 3" key="1">
    <citation type="submission" date="2019-09" db="EMBL/GenBank/DDBJ databases">
        <authorList>
            <person name="Cremers G."/>
        </authorList>
    </citation>
    <scope>NUCLEOTIDE SEQUENCE [LARGE SCALE GENOMIC DNA]</scope>
    <source>
        <strain evidence="2">4A</strain>
    </source>
</reference>
<evidence type="ECO:0000313" key="2">
    <source>
        <dbReference type="EMBL" id="VVM08265.1"/>
    </source>
</evidence>
<feature type="compositionally biased region" description="Basic and acidic residues" evidence="1">
    <location>
        <begin position="1"/>
        <end position="17"/>
    </location>
</feature>
<evidence type="ECO:0000313" key="3">
    <source>
        <dbReference type="Proteomes" id="UP000334923"/>
    </source>
</evidence>
<dbReference type="EMBL" id="CABFVA020000125">
    <property type="protein sequence ID" value="VVM08265.1"/>
    <property type="molecule type" value="Genomic_DNA"/>
</dbReference>
<accession>A0A5E6MJX6</accession>
<proteinExistence type="predicted"/>
<name>A0A5E6MJX6_9BACT</name>